<dbReference type="Proteomes" id="UP001385951">
    <property type="component" value="Unassembled WGS sequence"/>
</dbReference>
<sequence length="283" mass="31960">MPPKKQIDYKGRIIFLHGYTQTSSIFYAKTSALRKKLQKLKYKSVYLNGPYKLTPAQLPSNDALSKFNSVVPEDEEDTNLRAWWIKKDYYKDAVEISLAVDTIKDYINNGKIIPDDDSTEDEKANDDDDSNIPIVGIIGFSQGAALGGLLAHDFKDIFGIELKFAVLYSGFKIDTSKESASSQYDKYYTQDGGKSDNFKLLHVYGELDTVVSEERSVSLYNHSKANSDILKHPGGHFVPNSKLLIDQVTNWILHTEIEQQPEKPKEEDSLDDLMDMMDNLGKA</sequence>
<feature type="domain" description="Serine hydrolase" evidence="3">
    <location>
        <begin position="10"/>
        <end position="247"/>
    </location>
</feature>
<comment type="caution">
    <text evidence="4">The sequence shown here is derived from an EMBL/GenBank/DDBJ whole genome shotgun (WGS) entry which is preliminary data.</text>
</comment>
<proteinExistence type="predicted"/>
<dbReference type="GO" id="GO:0005737">
    <property type="term" value="C:cytoplasm"/>
    <property type="evidence" value="ECO:0007669"/>
    <property type="project" value="TreeGrafter"/>
</dbReference>
<name>A0AAW0FU64_9APHY</name>
<dbReference type="InterPro" id="IPR005645">
    <property type="entry name" value="FSH-like_dom"/>
</dbReference>
<evidence type="ECO:0000313" key="4">
    <source>
        <dbReference type="EMBL" id="KAK7680911.1"/>
    </source>
</evidence>
<keyword evidence="1" id="KW-0378">Hydrolase</keyword>
<dbReference type="InterPro" id="IPR050593">
    <property type="entry name" value="LovG"/>
</dbReference>
<protein>
    <recommendedName>
        <fullName evidence="3">Serine hydrolase domain-containing protein</fullName>
    </recommendedName>
</protein>
<dbReference type="AlphaFoldDB" id="A0AAW0FU64"/>
<keyword evidence="5" id="KW-1185">Reference proteome</keyword>
<gene>
    <name evidence="4" type="ORF">QCA50_015961</name>
</gene>
<dbReference type="PANTHER" id="PTHR48070:SF6">
    <property type="entry name" value="ESTERASE OVCA2"/>
    <property type="match status" value="1"/>
</dbReference>
<dbReference type="InterPro" id="IPR029058">
    <property type="entry name" value="AB_hydrolase_fold"/>
</dbReference>
<evidence type="ECO:0000313" key="5">
    <source>
        <dbReference type="Proteomes" id="UP001385951"/>
    </source>
</evidence>
<dbReference type="SUPFAM" id="SSF53474">
    <property type="entry name" value="alpha/beta-Hydrolases"/>
    <property type="match status" value="1"/>
</dbReference>
<evidence type="ECO:0000259" key="3">
    <source>
        <dbReference type="Pfam" id="PF03959"/>
    </source>
</evidence>
<organism evidence="4 5">
    <name type="scientific">Cerrena zonata</name>
    <dbReference type="NCBI Taxonomy" id="2478898"/>
    <lineage>
        <taxon>Eukaryota</taxon>
        <taxon>Fungi</taxon>
        <taxon>Dikarya</taxon>
        <taxon>Basidiomycota</taxon>
        <taxon>Agaricomycotina</taxon>
        <taxon>Agaricomycetes</taxon>
        <taxon>Polyporales</taxon>
        <taxon>Cerrenaceae</taxon>
        <taxon>Cerrena</taxon>
    </lineage>
</organism>
<evidence type="ECO:0000256" key="2">
    <source>
        <dbReference type="SAM" id="MobiDB-lite"/>
    </source>
</evidence>
<dbReference type="GO" id="GO:0005634">
    <property type="term" value="C:nucleus"/>
    <property type="evidence" value="ECO:0007669"/>
    <property type="project" value="TreeGrafter"/>
</dbReference>
<dbReference type="GO" id="GO:0016787">
    <property type="term" value="F:hydrolase activity"/>
    <property type="evidence" value="ECO:0007669"/>
    <property type="project" value="UniProtKB-KW"/>
</dbReference>
<evidence type="ECO:0000256" key="1">
    <source>
        <dbReference type="ARBA" id="ARBA00022801"/>
    </source>
</evidence>
<dbReference type="EMBL" id="JASBNA010000045">
    <property type="protein sequence ID" value="KAK7680911.1"/>
    <property type="molecule type" value="Genomic_DNA"/>
</dbReference>
<accession>A0AAW0FU64</accession>
<dbReference type="Gene3D" id="3.40.50.1820">
    <property type="entry name" value="alpha/beta hydrolase"/>
    <property type="match status" value="1"/>
</dbReference>
<dbReference type="PANTHER" id="PTHR48070">
    <property type="entry name" value="ESTERASE OVCA2"/>
    <property type="match status" value="1"/>
</dbReference>
<reference evidence="4 5" key="1">
    <citation type="submission" date="2022-09" db="EMBL/GenBank/DDBJ databases">
        <authorList>
            <person name="Palmer J.M."/>
        </authorList>
    </citation>
    <scope>NUCLEOTIDE SEQUENCE [LARGE SCALE GENOMIC DNA]</scope>
    <source>
        <strain evidence="4 5">DSM 7382</strain>
    </source>
</reference>
<feature type="region of interest" description="Disordered" evidence="2">
    <location>
        <begin position="259"/>
        <end position="283"/>
    </location>
</feature>
<dbReference type="Pfam" id="PF03959">
    <property type="entry name" value="FSH1"/>
    <property type="match status" value="1"/>
</dbReference>